<protein>
    <submittedName>
        <fullName evidence="1">Alpha/beta hydrolase</fullName>
    </submittedName>
</protein>
<dbReference type="Proteomes" id="UP000323994">
    <property type="component" value="Unassembled WGS sequence"/>
</dbReference>
<dbReference type="AlphaFoldDB" id="A0A5M8QYI5"/>
<accession>A0A5M8QYI5</accession>
<dbReference type="InterPro" id="IPR029058">
    <property type="entry name" value="AB_hydrolase_fold"/>
</dbReference>
<reference evidence="1 2" key="1">
    <citation type="submission" date="2019-05" db="EMBL/GenBank/DDBJ databases">
        <authorList>
            <person name="Qu J.-H."/>
        </authorList>
    </citation>
    <scope>NUCLEOTIDE SEQUENCE [LARGE SCALE GENOMIC DNA]</scope>
    <source>
        <strain evidence="1 2">NS28</strain>
    </source>
</reference>
<dbReference type="GO" id="GO:0016787">
    <property type="term" value="F:hydrolase activity"/>
    <property type="evidence" value="ECO:0007669"/>
    <property type="project" value="UniProtKB-KW"/>
</dbReference>
<name>A0A5M8QYI5_9BACT</name>
<comment type="caution">
    <text evidence="1">The sequence shown here is derived from an EMBL/GenBank/DDBJ whole genome shotgun (WGS) entry which is preliminary data.</text>
</comment>
<evidence type="ECO:0000313" key="1">
    <source>
        <dbReference type="EMBL" id="KAA6441355.1"/>
    </source>
</evidence>
<gene>
    <name evidence="1" type="ORF">FEM33_02255</name>
</gene>
<evidence type="ECO:0000313" key="2">
    <source>
        <dbReference type="Proteomes" id="UP000323994"/>
    </source>
</evidence>
<dbReference type="EMBL" id="VBSN01000016">
    <property type="protein sequence ID" value="KAA6441355.1"/>
    <property type="molecule type" value="Genomic_DNA"/>
</dbReference>
<keyword evidence="1" id="KW-0378">Hydrolase</keyword>
<dbReference type="SUPFAM" id="SSF53474">
    <property type="entry name" value="alpha/beta-Hydrolases"/>
    <property type="match status" value="1"/>
</dbReference>
<keyword evidence="2" id="KW-1185">Reference proteome</keyword>
<dbReference type="Gene3D" id="3.40.50.1820">
    <property type="entry name" value="alpha/beta hydrolase"/>
    <property type="match status" value="1"/>
</dbReference>
<proteinExistence type="predicted"/>
<organism evidence="1 2">
    <name type="scientific">Dyadobacter flavalbus</name>
    <dbReference type="NCBI Taxonomy" id="2579942"/>
    <lineage>
        <taxon>Bacteria</taxon>
        <taxon>Pseudomonadati</taxon>
        <taxon>Bacteroidota</taxon>
        <taxon>Cytophagia</taxon>
        <taxon>Cytophagales</taxon>
        <taxon>Spirosomataceae</taxon>
        <taxon>Dyadobacter</taxon>
    </lineage>
</organism>
<dbReference type="RefSeq" id="WP_139010499.1">
    <property type="nucleotide sequence ID" value="NZ_VBSN01000016.1"/>
</dbReference>
<sequence>MLKAVFWIIGILAVILIVFLVGPDVPDAQLNPELPTVTADLVKLEQEINHTEKETRLLKPDNEARIVWADSSKKEKTPYSIVYIHGFGASWAEGDPVHRDLARKYGANLYMARMHDAGISDPNAFDDLTPENFLNGAKRALAIGKVLGDSVIVIGTSAGGLLSVYLAANNPEIKGVVLYAPCMAVANPALKLMTGPWGKQILHAVMGGHRLPTDKDPDQAKYWLQGYNTNGLVTLQQMIDAIARKEVYEKIKMPVFVGYYYKNEKEQDPVVSVKAIREMFAELGTPADLKVEKAFPEAGDHVIASRLRSKDVKGVYEATNEFFREKLHLRQVENTTALP</sequence>
<dbReference type="OrthoDB" id="5416147at2"/>